<dbReference type="Gene3D" id="2.30.110.10">
    <property type="entry name" value="Electron Transport, Fmn-binding Protein, Chain A"/>
    <property type="match status" value="1"/>
</dbReference>
<name>H1KRE7_METEX</name>
<proteinExistence type="predicted"/>
<feature type="domain" description="Pyridoxamine 5'-phosphate oxidase N-terminal" evidence="1">
    <location>
        <begin position="35"/>
        <end position="124"/>
    </location>
</feature>
<dbReference type="PANTHER" id="PTHR42815:SF2">
    <property type="entry name" value="FAD-BINDING, PUTATIVE (AFU_ORTHOLOGUE AFUA_6G07600)-RELATED"/>
    <property type="match status" value="1"/>
</dbReference>
<protein>
    <submittedName>
        <fullName evidence="2">Pyridoxamine 5'-phosphate oxidase-related FMN-binding protein</fullName>
    </submittedName>
</protein>
<reference evidence="2 3" key="1">
    <citation type="submission" date="2011-09" db="EMBL/GenBank/DDBJ databases">
        <title>The draft genome of Methylobacterium extorquens DSM 13060.</title>
        <authorList>
            <consortium name="US DOE Joint Genome Institute (JGI-PGF)"/>
            <person name="Lucas S."/>
            <person name="Han J."/>
            <person name="Lapidus A."/>
            <person name="Cheng J.-F."/>
            <person name="Goodwin L."/>
            <person name="Pitluck S."/>
            <person name="Peters L."/>
            <person name="Land M.L."/>
            <person name="Hauser L."/>
            <person name="Koskimaki J."/>
            <person name="Halonen O."/>
            <person name="Pirttila A."/>
            <person name="Frank C."/>
            <person name="Woyke T.J."/>
        </authorList>
    </citation>
    <scope>NUCLEOTIDE SEQUENCE [LARGE SCALE GENOMIC DNA]</scope>
    <source>
        <strain evidence="2 3">DSM 13060</strain>
    </source>
</reference>
<dbReference type="Proteomes" id="UP000004382">
    <property type="component" value="Unassembled WGS sequence"/>
</dbReference>
<dbReference type="SUPFAM" id="SSF50475">
    <property type="entry name" value="FMN-binding split barrel"/>
    <property type="match status" value="1"/>
</dbReference>
<sequence>MGSLYTPEQRSLQDRFGTRRLADTQERAIVSERLSEADRAFIADRDMLFLSTVDATGQPTVSYKGGATGFVRIDGDDLLPCYDGNGMFLSMGNVTGEAHVGLFFIDFETPRRLRVHGIARLNETVPVPGAAMVMRISPTQIFLNCPRYVHRYRREDSSRYVPDARGNAPVAEWKRLAFLQEDLLQADRESVAAVGTITQSEYDAKVGTGDGQKRSELRWSIRPLPRTVRPRGTDRVGSGVAVQARRRQCRLVLQRAVIRHWAKRQHWVPHGGLLNPGGDLVVPLVGGLGLVQRGLHRLRDPAQAKLFGIRADRAEGRDPVVQRQLPVSDDAEVARGAVGRLLAGLAADVVEAFQH</sequence>
<dbReference type="EMBL" id="AGJK01000232">
    <property type="protein sequence ID" value="EHP89908.1"/>
    <property type="molecule type" value="Genomic_DNA"/>
</dbReference>
<evidence type="ECO:0000259" key="1">
    <source>
        <dbReference type="Pfam" id="PF01243"/>
    </source>
</evidence>
<dbReference type="InterPro" id="IPR012349">
    <property type="entry name" value="Split_barrel_FMN-bd"/>
</dbReference>
<dbReference type="AlphaFoldDB" id="H1KRE7"/>
<gene>
    <name evidence="2" type="ORF">MetexDRAFT_5210</name>
</gene>
<dbReference type="PANTHER" id="PTHR42815">
    <property type="entry name" value="FAD-BINDING, PUTATIVE (AFU_ORTHOLOGUE AFUA_6G07600)-RELATED"/>
    <property type="match status" value="1"/>
</dbReference>
<comment type="caution">
    <text evidence="2">The sequence shown here is derived from an EMBL/GenBank/DDBJ whole genome shotgun (WGS) entry which is preliminary data.</text>
</comment>
<accession>H1KRE7</accession>
<dbReference type="InterPro" id="IPR011576">
    <property type="entry name" value="Pyridox_Oxase_N"/>
</dbReference>
<evidence type="ECO:0000313" key="2">
    <source>
        <dbReference type="EMBL" id="EHP89908.1"/>
    </source>
</evidence>
<dbReference type="Pfam" id="PF01243">
    <property type="entry name" value="PNPOx_N"/>
    <property type="match status" value="1"/>
</dbReference>
<organism evidence="2 3">
    <name type="scientific">Methylorubrum extorquens DSM 13060</name>
    <dbReference type="NCBI Taxonomy" id="882800"/>
    <lineage>
        <taxon>Bacteria</taxon>
        <taxon>Pseudomonadati</taxon>
        <taxon>Pseudomonadota</taxon>
        <taxon>Alphaproteobacteria</taxon>
        <taxon>Hyphomicrobiales</taxon>
        <taxon>Methylobacteriaceae</taxon>
        <taxon>Methylorubrum</taxon>
    </lineage>
</organism>
<evidence type="ECO:0000313" key="3">
    <source>
        <dbReference type="Proteomes" id="UP000004382"/>
    </source>
</evidence>